<keyword evidence="5 9" id="KW-0798">TonB box</keyword>
<dbReference type="InterPro" id="IPR037066">
    <property type="entry name" value="Plug_dom_sf"/>
</dbReference>
<evidence type="ECO:0000256" key="9">
    <source>
        <dbReference type="RuleBase" id="RU003357"/>
    </source>
</evidence>
<comment type="similarity">
    <text evidence="8 9">Belongs to the TonB-dependent receptor family.</text>
</comment>
<keyword evidence="4 8" id="KW-0812">Transmembrane</keyword>
<dbReference type="AlphaFoldDB" id="A0A397NQQ6"/>
<evidence type="ECO:0000256" key="10">
    <source>
        <dbReference type="SAM" id="MobiDB-lite"/>
    </source>
</evidence>
<evidence type="ECO:0000256" key="5">
    <source>
        <dbReference type="ARBA" id="ARBA00023077"/>
    </source>
</evidence>
<dbReference type="OrthoDB" id="7051241at2"/>
<comment type="caution">
    <text evidence="14">The sequence shown here is derived from an EMBL/GenBank/DDBJ whole genome shotgun (WGS) entry which is preliminary data.</text>
</comment>
<evidence type="ECO:0000259" key="12">
    <source>
        <dbReference type="Pfam" id="PF00593"/>
    </source>
</evidence>
<accession>A0A397NQQ6</accession>
<dbReference type="InterPro" id="IPR039426">
    <property type="entry name" value="TonB-dep_rcpt-like"/>
</dbReference>
<dbReference type="InterPro" id="IPR000531">
    <property type="entry name" value="Beta-barrel_TonB"/>
</dbReference>
<gene>
    <name evidence="14" type="ORF">DFR49_2970</name>
</gene>
<dbReference type="RefSeq" id="WP_119036473.1">
    <property type="nucleotide sequence ID" value="NZ_QXDC01000004.1"/>
</dbReference>
<dbReference type="Pfam" id="PF07715">
    <property type="entry name" value="Plug"/>
    <property type="match status" value="1"/>
</dbReference>
<dbReference type="Pfam" id="PF00593">
    <property type="entry name" value="TonB_dep_Rec_b-barrel"/>
    <property type="match status" value="1"/>
</dbReference>
<keyword evidence="15" id="KW-1185">Reference proteome</keyword>
<evidence type="ECO:0000256" key="7">
    <source>
        <dbReference type="ARBA" id="ARBA00023237"/>
    </source>
</evidence>
<evidence type="ECO:0000256" key="8">
    <source>
        <dbReference type="PROSITE-ProRule" id="PRU01360"/>
    </source>
</evidence>
<evidence type="ECO:0000256" key="3">
    <source>
        <dbReference type="ARBA" id="ARBA00022452"/>
    </source>
</evidence>
<proteinExistence type="inferred from homology"/>
<keyword evidence="2 8" id="KW-0813">Transport</keyword>
<evidence type="ECO:0000256" key="6">
    <source>
        <dbReference type="ARBA" id="ARBA00023136"/>
    </source>
</evidence>
<feature type="compositionally biased region" description="Low complexity" evidence="10">
    <location>
        <begin position="28"/>
        <end position="49"/>
    </location>
</feature>
<evidence type="ECO:0000256" key="11">
    <source>
        <dbReference type="SAM" id="SignalP"/>
    </source>
</evidence>
<sequence>MSISLRSRLLGVSALTICFASAHPASAQQVAPEEEAPASQAAPEQETASGEGNVVVTASRVKRDGFESPTPETVMAAETLETQANRNISQSLYELPSIAPMTSGNGGATSVGAQYVALRNLGAARTLVLINGRRVSQTNPLGGTDINVVPAALVQSVNVVTGGASATYGSDAVAGMVNLQLNTTLEGLKGDAQYGITEYGDSEEYSASLAWGTKFAEGRGHLVLAGEYTDNQGMETCEKRDWCQDNWALVLNPNYAPGNGEYRQIISPNARLASGTFGGLITTGPLKGTYFLPGGISAPFEYGTNVGTTHMIGGTDDGWTGKQREGVAPLNRHSLYGTVTYDLTDNVTFFAEASYTRTHSWYDSGQHNDLGSRGLLITRENAFLPADIAARMDAEHISSFRLGRLEPELGLDGPDSRNTNHRYVAGARGVLGDWQWESYLSYSKNRYYAQVIENRLQEQWRLAVDSILDPVTGDPICRSTLTDPGNGCVPANVFGAGAISPDVKSYVSGDSWQDAVSEQKVFALNINGEPFSLWAGPVSVATGIEYREDNLEGDSDYNSQIMNWRQVNAQPISGGYNVKEAYVEALVPLAVGLPFADNLEVNGAARYAEYSTSGGVTTWKVGLNYSPIRDIRVRLTQSRDIRAPNNNELFSSLRQNIPTLNDPFTNTTVSIPTFTGGNPLLKPEEADTFTVGVVLSPSFIPGLRASVDYFSIDLDGAITTLGAQGTIDACYNGQAPACAGIVRDPTTNGIATVYSQYFNLQELRTSGYDFELSYRTPVDRLVSSWSGDLQFRMLATYVKEFSQKDGNIVLDRAGQVVGGGVPHWRGTVNLSYDSGPVRVALTGLYVDGGVWDKTYGQYDITDNNISGRAYLNVSGRYRVLGSGDENSVDLFFKIDNLFDNDPPLTPISAFNPTPTSSPYYDKLGRRFAAGVRFRL</sequence>
<reference evidence="14 15" key="1">
    <citation type="submission" date="2018-08" db="EMBL/GenBank/DDBJ databases">
        <title>Genomic Encyclopedia of Type Strains, Phase IV (KMG-IV): sequencing the most valuable type-strain genomes for metagenomic binning, comparative biology and taxonomic classification.</title>
        <authorList>
            <person name="Goeker M."/>
        </authorList>
    </citation>
    <scope>NUCLEOTIDE SEQUENCE [LARGE SCALE GENOMIC DNA]</scope>
    <source>
        <strain evidence="14 15">DSM 25527</strain>
    </source>
</reference>
<feature type="signal peptide" evidence="11">
    <location>
        <begin position="1"/>
        <end position="27"/>
    </location>
</feature>
<dbReference type="InterPro" id="IPR036942">
    <property type="entry name" value="Beta-barrel_TonB_sf"/>
</dbReference>
<feature type="region of interest" description="Disordered" evidence="10">
    <location>
        <begin position="28"/>
        <end position="54"/>
    </location>
</feature>
<dbReference type="GO" id="GO:0009279">
    <property type="term" value="C:cell outer membrane"/>
    <property type="evidence" value="ECO:0007669"/>
    <property type="project" value="UniProtKB-SubCell"/>
</dbReference>
<protein>
    <submittedName>
        <fullName evidence="14">TonB-dependent receptor-like protein</fullName>
    </submittedName>
</protein>
<evidence type="ECO:0000256" key="1">
    <source>
        <dbReference type="ARBA" id="ARBA00004571"/>
    </source>
</evidence>
<evidence type="ECO:0000313" key="14">
    <source>
        <dbReference type="EMBL" id="RIA37095.1"/>
    </source>
</evidence>
<dbReference type="PANTHER" id="PTHR47234:SF3">
    <property type="entry name" value="SECRETIN_TONB SHORT N-TERMINAL DOMAIN-CONTAINING PROTEIN"/>
    <property type="match status" value="1"/>
</dbReference>
<dbReference type="Gene3D" id="2.40.170.20">
    <property type="entry name" value="TonB-dependent receptor, beta-barrel domain"/>
    <property type="match status" value="1"/>
</dbReference>
<feature type="chain" id="PRO_5017206782" evidence="11">
    <location>
        <begin position="28"/>
        <end position="935"/>
    </location>
</feature>
<dbReference type="SUPFAM" id="SSF56935">
    <property type="entry name" value="Porins"/>
    <property type="match status" value="1"/>
</dbReference>
<dbReference type="PANTHER" id="PTHR47234">
    <property type="match status" value="1"/>
</dbReference>
<keyword evidence="14" id="KW-0675">Receptor</keyword>
<keyword evidence="6 8" id="KW-0472">Membrane</keyword>
<dbReference type="Proteomes" id="UP000266568">
    <property type="component" value="Unassembled WGS sequence"/>
</dbReference>
<evidence type="ECO:0000256" key="2">
    <source>
        <dbReference type="ARBA" id="ARBA00022448"/>
    </source>
</evidence>
<dbReference type="EMBL" id="QXDC01000004">
    <property type="protein sequence ID" value="RIA37095.1"/>
    <property type="molecule type" value="Genomic_DNA"/>
</dbReference>
<evidence type="ECO:0000256" key="4">
    <source>
        <dbReference type="ARBA" id="ARBA00022692"/>
    </source>
</evidence>
<keyword evidence="11" id="KW-0732">Signal</keyword>
<keyword evidence="7 8" id="KW-0998">Cell outer membrane</keyword>
<comment type="subcellular location">
    <subcellularLocation>
        <location evidence="1 8">Cell outer membrane</location>
        <topology evidence="1 8">Multi-pass membrane protein</topology>
    </subcellularLocation>
</comment>
<evidence type="ECO:0000259" key="13">
    <source>
        <dbReference type="Pfam" id="PF07715"/>
    </source>
</evidence>
<feature type="domain" description="TonB-dependent receptor-like beta-barrel" evidence="12">
    <location>
        <begin position="415"/>
        <end position="897"/>
    </location>
</feature>
<name>A0A397NQQ6_9SPHN</name>
<keyword evidence="3 8" id="KW-1134">Transmembrane beta strand</keyword>
<organism evidence="14 15">
    <name type="scientific">Hephaestia caeni</name>
    <dbReference type="NCBI Taxonomy" id="645617"/>
    <lineage>
        <taxon>Bacteria</taxon>
        <taxon>Pseudomonadati</taxon>
        <taxon>Pseudomonadota</taxon>
        <taxon>Alphaproteobacteria</taxon>
        <taxon>Sphingomonadales</taxon>
        <taxon>Sphingomonadaceae</taxon>
        <taxon>Hephaestia</taxon>
    </lineage>
</organism>
<dbReference type="InterPro" id="IPR012910">
    <property type="entry name" value="Plug_dom"/>
</dbReference>
<dbReference type="Gene3D" id="2.170.130.10">
    <property type="entry name" value="TonB-dependent receptor, plug domain"/>
    <property type="match status" value="1"/>
</dbReference>
<evidence type="ECO:0000313" key="15">
    <source>
        <dbReference type="Proteomes" id="UP000266568"/>
    </source>
</evidence>
<dbReference type="PROSITE" id="PS52016">
    <property type="entry name" value="TONB_DEPENDENT_REC_3"/>
    <property type="match status" value="1"/>
</dbReference>
<feature type="domain" description="TonB-dependent receptor plug" evidence="13">
    <location>
        <begin position="67"/>
        <end position="175"/>
    </location>
</feature>